<accession>E0CPE4</accession>
<keyword evidence="1" id="KW-0472">Membrane</keyword>
<keyword evidence="3" id="KW-1185">Reference proteome</keyword>
<dbReference type="InParanoid" id="E0CPE4"/>
<feature type="transmembrane region" description="Helical" evidence="1">
    <location>
        <begin position="12"/>
        <end position="30"/>
    </location>
</feature>
<evidence type="ECO:0000256" key="1">
    <source>
        <dbReference type="SAM" id="Phobius"/>
    </source>
</evidence>
<dbReference type="EMBL" id="FN595227">
    <property type="protein sequence ID" value="CBI19601.3"/>
    <property type="molecule type" value="Genomic_DNA"/>
</dbReference>
<evidence type="ECO:0000313" key="2">
    <source>
        <dbReference type="EMBL" id="CBI19601.3"/>
    </source>
</evidence>
<protein>
    <submittedName>
        <fullName evidence="2">Uncharacterized protein</fullName>
    </submittedName>
</protein>
<reference evidence="3" key="1">
    <citation type="journal article" date="2007" name="Nature">
        <title>The grapevine genome sequence suggests ancestral hexaploidization in major angiosperm phyla.</title>
        <authorList>
            <consortium name="The French-Italian Public Consortium for Grapevine Genome Characterization."/>
            <person name="Jaillon O."/>
            <person name="Aury J.-M."/>
            <person name="Noel B."/>
            <person name="Policriti A."/>
            <person name="Clepet C."/>
            <person name="Casagrande A."/>
            <person name="Choisne N."/>
            <person name="Aubourg S."/>
            <person name="Vitulo N."/>
            <person name="Jubin C."/>
            <person name="Vezzi A."/>
            <person name="Legeai F."/>
            <person name="Hugueney P."/>
            <person name="Dasilva C."/>
            <person name="Horner D."/>
            <person name="Mica E."/>
            <person name="Jublot D."/>
            <person name="Poulain J."/>
            <person name="Bruyere C."/>
            <person name="Billault A."/>
            <person name="Segurens B."/>
            <person name="Gouyvenoux M."/>
            <person name="Ugarte E."/>
            <person name="Cattonaro F."/>
            <person name="Anthouard V."/>
            <person name="Vico V."/>
            <person name="Del Fabbro C."/>
            <person name="Alaux M."/>
            <person name="Di Gaspero G."/>
            <person name="Dumas V."/>
            <person name="Felice N."/>
            <person name="Paillard S."/>
            <person name="Juman I."/>
            <person name="Moroldo M."/>
            <person name="Scalabrin S."/>
            <person name="Canaguier A."/>
            <person name="Le Clainche I."/>
            <person name="Malacrida G."/>
            <person name="Durand E."/>
            <person name="Pesole G."/>
            <person name="Laucou V."/>
            <person name="Chatelet P."/>
            <person name="Merdinoglu D."/>
            <person name="Delledonne M."/>
            <person name="Pezzotti M."/>
            <person name="Lecharny A."/>
            <person name="Scarpelli C."/>
            <person name="Artiguenave F."/>
            <person name="Pe M.E."/>
            <person name="Valle G."/>
            <person name="Morgante M."/>
            <person name="Caboche M."/>
            <person name="Adam-Blondon A.-F."/>
            <person name="Weissenbach J."/>
            <person name="Quetier F."/>
            <person name="Wincker P."/>
        </authorList>
    </citation>
    <scope>NUCLEOTIDE SEQUENCE [LARGE SCALE GENOMIC DNA]</scope>
    <source>
        <strain evidence="3">cv. Pinot noir / PN40024</strain>
    </source>
</reference>
<feature type="transmembrane region" description="Helical" evidence="1">
    <location>
        <begin position="74"/>
        <end position="95"/>
    </location>
</feature>
<dbReference type="Proteomes" id="UP000009183">
    <property type="component" value="Chromosome 18"/>
</dbReference>
<sequence>MDARSRLLERPLMIGNIYSWIFWIFERFIIKQVSLKTWYPPKVQSSINWHSPPSGLGGYNRNVSVKWLEDRPTYLYLVHSLIFPCQLEYFFFLAFF</sequence>
<dbReference type="HOGENOM" id="CLU_2363915_0_0_1"/>
<dbReference type="AlphaFoldDB" id="E0CPE4"/>
<gene>
    <name evidence="2" type="ordered locus">VIT_18s0001g11460</name>
</gene>
<keyword evidence="1" id="KW-1133">Transmembrane helix</keyword>
<proteinExistence type="predicted"/>
<keyword evidence="1" id="KW-0812">Transmembrane</keyword>
<name>E0CPE4_VITVI</name>
<dbReference type="PaxDb" id="29760-VIT_18s0001g11460.t01"/>
<organism evidence="2 3">
    <name type="scientific">Vitis vinifera</name>
    <name type="common">Grape</name>
    <dbReference type="NCBI Taxonomy" id="29760"/>
    <lineage>
        <taxon>Eukaryota</taxon>
        <taxon>Viridiplantae</taxon>
        <taxon>Streptophyta</taxon>
        <taxon>Embryophyta</taxon>
        <taxon>Tracheophyta</taxon>
        <taxon>Spermatophyta</taxon>
        <taxon>Magnoliopsida</taxon>
        <taxon>eudicotyledons</taxon>
        <taxon>Gunneridae</taxon>
        <taxon>Pentapetalae</taxon>
        <taxon>rosids</taxon>
        <taxon>Vitales</taxon>
        <taxon>Vitaceae</taxon>
        <taxon>Viteae</taxon>
        <taxon>Vitis</taxon>
    </lineage>
</organism>
<evidence type="ECO:0000313" key="3">
    <source>
        <dbReference type="Proteomes" id="UP000009183"/>
    </source>
</evidence>